<feature type="transmembrane region" description="Helical" evidence="7">
    <location>
        <begin position="217"/>
        <end position="235"/>
    </location>
</feature>
<keyword evidence="6" id="KW-1015">Disulfide bond</keyword>
<dbReference type="PANTHER" id="PTHR11616">
    <property type="entry name" value="SODIUM/CHLORIDE DEPENDENT TRANSPORTER"/>
    <property type="match status" value="1"/>
</dbReference>
<dbReference type="SUPFAM" id="SSF161070">
    <property type="entry name" value="SNF-like"/>
    <property type="match status" value="2"/>
</dbReference>
<dbReference type="PANTHER" id="PTHR11616:SF303">
    <property type="entry name" value="SODIUM- AND CHLORIDE-DEPENDENT GABA TRANSPORTER INE"/>
    <property type="match status" value="1"/>
</dbReference>
<dbReference type="PRINTS" id="PR00176">
    <property type="entry name" value="NANEUSMPORT"/>
</dbReference>
<evidence type="ECO:0000256" key="6">
    <source>
        <dbReference type="PIRSR" id="PIRSR600175-2"/>
    </source>
</evidence>
<keyword evidence="9" id="KW-1185">Reference proteome</keyword>
<keyword evidence="3 7" id="KW-0812">Transmembrane</keyword>
<feature type="transmembrane region" description="Helical" evidence="7">
    <location>
        <begin position="247"/>
        <end position="269"/>
    </location>
</feature>
<proteinExistence type="predicted"/>
<keyword evidence="5 7" id="KW-0472">Membrane</keyword>
<evidence type="ECO:0000256" key="4">
    <source>
        <dbReference type="ARBA" id="ARBA00022989"/>
    </source>
</evidence>
<feature type="transmembrane region" description="Helical" evidence="7">
    <location>
        <begin position="61"/>
        <end position="86"/>
    </location>
</feature>
<evidence type="ECO:0000313" key="8">
    <source>
        <dbReference type="EMBL" id="KAK7483431.1"/>
    </source>
</evidence>
<feature type="transmembrane region" description="Helical" evidence="7">
    <location>
        <begin position="12"/>
        <end position="33"/>
    </location>
</feature>
<feature type="transmembrane region" description="Helical" evidence="7">
    <location>
        <begin position="289"/>
        <end position="313"/>
    </location>
</feature>
<evidence type="ECO:0000256" key="5">
    <source>
        <dbReference type="ARBA" id="ARBA00023136"/>
    </source>
</evidence>
<feature type="transmembrane region" description="Helical" evidence="7">
    <location>
        <begin position="325"/>
        <end position="351"/>
    </location>
</feature>
<protein>
    <submittedName>
        <fullName evidence="8">Uncharacterized protein</fullName>
    </submittedName>
</protein>
<organism evidence="8 9">
    <name type="scientific">Batillaria attramentaria</name>
    <dbReference type="NCBI Taxonomy" id="370345"/>
    <lineage>
        <taxon>Eukaryota</taxon>
        <taxon>Metazoa</taxon>
        <taxon>Spiralia</taxon>
        <taxon>Lophotrochozoa</taxon>
        <taxon>Mollusca</taxon>
        <taxon>Gastropoda</taxon>
        <taxon>Caenogastropoda</taxon>
        <taxon>Sorbeoconcha</taxon>
        <taxon>Cerithioidea</taxon>
        <taxon>Batillariidae</taxon>
        <taxon>Batillaria</taxon>
    </lineage>
</organism>
<accession>A0ABD0K8I9</accession>
<evidence type="ECO:0000256" key="7">
    <source>
        <dbReference type="SAM" id="Phobius"/>
    </source>
</evidence>
<reference evidence="8 9" key="1">
    <citation type="journal article" date="2023" name="Sci. Data">
        <title>Genome assembly of the Korean intertidal mud-creeper Batillaria attramentaria.</title>
        <authorList>
            <person name="Patra A.K."/>
            <person name="Ho P.T."/>
            <person name="Jun S."/>
            <person name="Lee S.J."/>
            <person name="Kim Y."/>
            <person name="Won Y.J."/>
        </authorList>
    </citation>
    <scope>NUCLEOTIDE SEQUENCE [LARGE SCALE GENOMIC DNA]</scope>
    <source>
        <strain evidence="8">Wonlab-2016</strain>
    </source>
</reference>
<dbReference type="Pfam" id="PF00209">
    <property type="entry name" value="SNF"/>
    <property type="match status" value="2"/>
</dbReference>
<dbReference type="Proteomes" id="UP001519460">
    <property type="component" value="Unassembled WGS sequence"/>
</dbReference>
<feature type="transmembrane region" description="Helical" evidence="7">
    <location>
        <begin position="147"/>
        <end position="167"/>
    </location>
</feature>
<keyword evidence="4 7" id="KW-1133">Transmembrane helix</keyword>
<feature type="disulfide bond" evidence="6">
    <location>
        <begin position="98"/>
        <end position="107"/>
    </location>
</feature>
<evidence type="ECO:0000256" key="3">
    <source>
        <dbReference type="ARBA" id="ARBA00022692"/>
    </source>
</evidence>
<evidence type="ECO:0000313" key="9">
    <source>
        <dbReference type="Proteomes" id="UP001519460"/>
    </source>
</evidence>
<evidence type="ECO:0000256" key="1">
    <source>
        <dbReference type="ARBA" id="ARBA00004141"/>
    </source>
</evidence>
<dbReference type="GO" id="GO:0016020">
    <property type="term" value="C:membrane"/>
    <property type="evidence" value="ECO:0007669"/>
    <property type="project" value="UniProtKB-SubCell"/>
</dbReference>
<comment type="subcellular location">
    <subcellularLocation>
        <location evidence="1">Membrane</location>
        <topology evidence="1">Multi-pass membrane protein</topology>
    </subcellularLocation>
</comment>
<dbReference type="InterPro" id="IPR000175">
    <property type="entry name" value="Na/ntran_symport"/>
</dbReference>
<comment type="caution">
    <text evidence="8">The sequence shown here is derived from an EMBL/GenBank/DDBJ whole genome shotgun (WGS) entry which is preliminary data.</text>
</comment>
<dbReference type="PROSITE" id="PS50267">
    <property type="entry name" value="NA_NEUROTRAN_SYMP_3"/>
    <property type="match status" value="1"/>
</dbReference>
<dbReference type="AlphaFoldDB" id="A0ABD0K8I9"/>
<keyword evidence="2" id="KW-0813">Transport</keyword>
<gene>
    <name evidence="8" type="ORF">BaRGS_00025371</name>
</gene>
<name>A0ABD0K8I9_9CAEN</name>
<evidence type="ECO:0000256" key="2">
    <source>
        <dbReference type="ARBA" id="ARBA00022448"/>
    </source>
</evidence>
<dbReference type="InterPro" id="IPR037272">
    <property type="entry name" value="SNS_sf"/>
</dbReference>
<sequence length="368" mass="41215">MMFAYDCISYIPGAFLIPFFIMLILCGVPLAYMEMAIGQYTHRGPLGAIGKLCPFFKGAGLATVVISYLFTTYYVIIITWSFYYMFSTFQSELPWTSCDQEWSSAQCWVNSTNATLPRSNDSRSPTEDFYIERVLERTSGIEDQGTIRWQLLLILLGCWVLIYLCIWKGPKSTGKAKRCVSAGGGGRGHFASVEVIVTTIQDHFGDLVKRYLRRKEVLVAVVCFVSFLCGLPNITQGGFWFFTLIDYYAAALSLMILAFFEVIGVTWFYGAGCLARDIRDMTGSGPNIFFVACWYLISPLLIFGIFIFSMIQYRPLSMAGYTYPVWAQVLGWIIALISVVCIPLGMLHAVYTAKGPNLLRVTSASIAP</sequence>
<dbReference type="EMBL" id="JACVVK020000227">
    <property type="protein sequence ID" value="KAK7483431.1"/>
    <property type="molecule type" value="Genomic_DNA"/>
</dbReference>